<name>A0A067BTN5_SAPPC</name>
<reference evidence="1 2" key="1">
    <citation type="journal article" date="2013" name="PLoS Genet.">
        <title>Distinctive expansion of potential virulence genes in the genome of the oomycete fish pathogen Saprolegnia parasitica.</title>
        <authorList>
            <person name="Jiang R.H."/>
            <person name="de Bruijn I."/>
            <person name="Haas B.J."/>
            <person name="Belmonte R."/>
            <person name="Lobach L."/>
            <person name="Christie J."/>
            <person name="van den Ackerveken G."/>
            <person name="Bottin A."/>
            <person name="Bulone V."/>
            <person name="Diaz-Moreno S.M."/>
            <person name="Dumas B."/>
            <person name="Fan L."/>
            <person name="Gaulin E."/>
            <person name="Govers F."/>
            <person name="Grenville-Briggs L.J."/>
            <person name="Horner N.R."/>
            <person name="Levin J.Z."/>
            <person name="Mammella M."/>
            <person name="Meijer H.J."/>
            <person name="Morris P."/>
            <person name="Nusbaum C."/>
            <person name="Oome S."/>
            <person name="Phillips A.J."/>
            <person name="van Rooyen D."/>
            <person name="Rzeszutek E."/>
            <person name="Saraiva M."/>
            <person name="Secombes C.J."/>
            <person name="Seidl M.F."/>
            <person name="Snel B."/>
            <person name="Stassen J.H."/>
            <person name="Sykes S."/>
            <person name="Tripathy S."/>
            <person name="van den Berg H."/>
            <person name="Vega-Arreguin J.C."/>
            <person name="Wawra S."/>
            <person name="Young S.K."/>
            <person name="Zeng Q."/>
            <person name="Dieguez-Uribeondo J."/>
            <person name="Russ C."/>
            <person name="Tyler B.M."/>
            <person name="van West P."/>
        </authorList>
    </citation>
    <scope>NUCLEOTIDE SEQUENCE [LARGE SCALE GENOMIC DNA]</scope>
    <source>
        <strain evidence="1 2">CBS 223.65</strain>
    </source>
</reference>
<dbReference type="EMBL" id="KK583279">
    <property type="protein sequence ID" value="KDO21894.1"/>
    <property type="molecule type" value="Genomic_DNA"/>
</dbReference>
<accession>A0A067BTN5</accession>
<dbReference type="VEuPathDB" id="FungiDB:SPRG_12397"/>
<gene>
    <name evidence="1" type="ORF">SPRG_12397</name>
</gene>
<keyword evidence="2" id="KW-1185">Reference proteome</keyword>
<dbReference type="AlphaFoldDB" id="A0A067BTN5"/>
<evidence type="ECO:0000313" key="1">
    <source>
        <dbReference type="EMBL" id="KDO21894.1"/>
    </source>
</evidence>
<proteinExistence type="predicted"/>
<dbReference type="Proteomes" id="UP000030745">
    <property type="component" value="Unassembled WGS sequence"/>
</dbReference>
<dbReference type="GeneID" id="24134357"/>
<dbReference type="RefSeq" id="XP_012207449.1">
    <property type="nucleotide sequence ID" value="XM_012352059.1"/>
</dbReference>
<organism evidence="1 2">
    <name type="scientific">Saprolegnia parasitica (strain CBS 223.65)</name>
    <dbReference type="NCBI Taxonomy" id="695850"/>
    <lineage>
        <taxon>Eukaryota</taxon>
        <taxon>Sar</taxon>
        <taxon>Stramenopiles</taxon>
        <taxon>Oomycota</taxon>
        <taxon>Saprolegniomycetes</taxon>
        <taxon>Saprolegniales</taxon>
        <taxon>Saprolegniaceae</taxon>
        <taxon>Saprolegnia</taxon>
    </lineage>
</organism>
<evidence type="ECO:0000313" key="2">
    <source>
        <dbReference type="Proteomes" id="UP000030745"/>
    </source>
</evidence>
<dbReference type="KEGG" id="spar:SPRG_12397"/>
<protein>
    <submittedName>
        <fullName evidence="1">Uncharacterized protein</fullName>
    </submittedName>
</protein>
<sequence length="259" mass="27126">MSIPGEVTERVMQYLASADEILMAAELGEASEYTQGLRNLRSAAPRSSLALPVLKANHPLFCERDVAAVVGYPTAIAVTSPGGLRSACLGLGPISADPGMYPCVLTAPLSVYRQAYGGQAKHAIQWTLDSLQQVPVHSLTLSGGTALPLQTCSDELMASRIRFIVTYGTQMGSSGLAHLQIHNIAVSGRRVVALSNALQECPTLTTIVVRTDDVCEDLNLHLAVVGVGVPDTSIPSSVTSLTFDPAVFSPDVGAQLGDA</sequence>